<dbReference type="Gene3D" id="1.10.10.10">
    <property type="entry name" value="Winged helix-like DNA-binding domain superfamily/Winged helix DNA-binding domain"/>
    <property type="match status" value="1"/>
</dbReference>
<dbReference type="InterPro" id="IPR036388">
    <property type="entry name" value="WH-like_DNA-bd_sf"/>
</dbReference>
<dbReference type="PANTHER" id="PTHR33154">
    <property type="entry name" value="TRANSCRIPTIONAL REGULATOR, ARSR FAMILY"/>
    <property type="match status" value="1"/>
</dbReference>
<keyword evidence="8" id="KW-1185">Reference proteome</keyword>
<dbReference type="Pfam" id="PF01022">
    <property type="entry name" value="HTH_5"/>
    <property type="match status" value="1"/>
</dbReference>
<feature type="domain" description="HTH arsR-type" evidence="4">
    <location>
        <begin position="1"/>
        <end position="93"/>
    </location>
</feature>
<dbReference type="InterPro" id="IPR011991">
    <property type="entry name" value="ArsR-like_HTH"/>
</dbReference>
<dbReference type="RefSeq" id="WP_055182885.1">
    <property type="nucleotide sequence ID" value="NZ_CABJFJ010000003.1"/>
</dbReference>
<evidence type="ECO:0000313" key="8">
    <source>
        <dbReference type="Proteomes" id="UP000284621"/>
    </source>
</evidence>
<reference evidence="5 7" key="1">
    <citation type="submission" date="2015-09" db="EMBL/GenBank/DDBJ databases">
        <authorList>
            <consortium name="Pathogen Informatics"/>
        </authorList>
    </citation>
    <scope>NUCLEOTIDE SEQUENCE [LARGE SCALE GENOMIC DNA]</scope>
    <source>
        <strain evidence="5 7">2789STDY5834966</strain>
    </source>
</reference>
<evidence type="ECO:0000256" key="3">
    <source>
        <dbReference type="ARBA" id="ARBA00023163"/>
    </source>
</evidence>
<dbReference type="AlphaFoldDB" id="A0A173TBM4"/>
<dbReference type="EMBL" id="QSID01000003">
    <property type="protein sequence ID" value="RHC66816.1"/>
    <property type="molecule type" value="Genomic_DNA"/>
</dbReference>
<accession>A0A173TBM4</accession>
<gene>
    <name evidence="5" type="primary">cmtR</name>
    <name evidence="6" type="ORF">DW833_02910</name>
    <name evidence="5" type="ORF">ERS852578_01580</name>
</gene>
<organism evidence="5 7">
    <name type="scientific">Anaerobutyricum hallii</name>
    <dbReference type="NCBI Taxonomy" id="39488"/>
    <lineage>
        <taxon>Bacteria</taxon>
        <taxon>Bacillati</taxon>
        <taxon>Bacillota</taxon>
        <taxon>Clostridia</taxon>
        <taxon>Lachnospirales</taxon>
        <taxon>Lachnospiraceae</taxon>
        <taxon>Anaerobutyricum</taxon>
    </lineage>
</organism>
<dbReference type="NCBIfam" id="NF033788">
    <property type="entry name" value="HTH_metalloreg"/>
    <property type="match status" value="1"/>
</dbReference>
<keyword evidence="2" id="KW-0238">DNA-binding</keyword>
<keyword evidence="3" id="KW-0804">Transcription</keyword>
<dbReference type="PROSITE" id="PS50987">
    <property type="entry name" value="HTH_ARSR_2"/>
    <property type="match status" value="1"/>
</dbReference>
<dbReference type="CDD" id="cd00090">
    <property type="entry name" value="HTH_ARSR"/>
    <property type="match status" value="1"/>
</dbReference>
<dbReference type="PANTHER" id="PTHR33154:SF33">
    <property type="entry name" value="TRANSCRIPTIONAL REPRESSOR SDPR"/>
    <property type="match status" value="1"/>
</dbReference>
<dbReference type="SUPFAM" id="SSF46785">
    <property type="entry name" value="Winged helix' DNA-binding domain"/>
    <property type="match status" value="1"/>
</dbReference>
<evidence type="ECO:0000313" key="5">
    <source>
        <dbReference type="EMBL" id="CUN00253.1"/>
    </source>
</evidence>
<evidence type="ECO:0000256" key="2">
    <source>
        <dbReference type="ARBA" id="ARBA00023125"/>
    </source>
</evidence>
<evidence type="ECO:0000313" key="7">
    <source>
        <dbReference type="Proteomes" id="UP000095390"/>
    </source>
</evidence>
<dbReference type="GO" id="GO:0003677">
    <property type="term" value="F:DNA binding"/>
    <property type="evidence" value="ECO:0007669"/>
    <property type="project" value="UniProtKB-KW"/>
</dbReference>
<dbReference type="Proteomes" id="UP000095390">
    <property type="component" value="Unassembled WGS sequence"/>
</dbReference>
<dbReference type="InterPro" id="IPR036390">
    <property type="entry name" value="WH_DNA-bd_sf"/>
</dbReference>
<evidence type="ECO:0000313" key="6">
    <source>
        <dbReference type="EMBL" id="RHC66816.1"/>
    </source>
</evidence>
<keyword evidence="1" id="KW-0805">Transcription regulation</keyword>
<name>A0A173TBM4_9FIRM</name>
<reference evidence="6 8" key="2">
    <citation type="submission" date="2018-08" db="EMBL/GenBank/DDBJ databases">
        <title>A genome reference for cultivated species of the human gut microbiota.</title>
        <authorList>
            <person name="Zou Y."/>
            <person name="Xue W."/>
            <person name="Luo G."/>
        </authorList>
    </citation>
    <scope>NUCLEOTIDE SEQUENCE [LARGE SCALE GENOMIC DNA]</scope>
    <source>
        <strain evidence="6 8">AM34-3LB</strain>
    </source>
</reference>
<dbReference type="InterPro" id="IPR051081">
    <property type="entry name" value="HTH_MetalResp_TranReg"/>
</dbReference>
<dbReference type="EMBL" id="CYYC01000017">
    <property type="protein sequence ID" value="CUN00253.1"/>
    <property type="molecule type" value="Genomic_DNA"/>
</dbReference>
<dbReference type="Proteomes" id="UP000284621">
    <property type="component" value="Unassembled WGS sequence"/>
</dbReference>
<dbReference type="GO" id="GO:0003700">
    <property type="term" value="F:DNA-binding transcription factor activity"/>
    <property type="evidence" value="ECO:0007669"/>
    <property type="project" value="InterPro"/>
</dbReference>
<dbReference type="OrthoDB" id="9798835at2"/>
<dbReference type="PRINTS" id="PR00778">
    <property type="entry name" value="HTHARSR"/>
</dbReference>
<sequence length="114" mass="13083">MTDIELLHTITMPTRYQILMLLLEHHYCGKALAAKIGISEAAISQHLQILKDCGIVTGQRIDRQMHYQVNTELLIQSVGVFHQEVLEKSEHMPNRDYCDCELAEFCSRKGDVKK</sequence>
<protein>
    <submittedName>
        <fullName evidence="6">ArsR family transcriptional regulator</fullName>
    </submittedName>
    <submittedName>
        <fullName evidence="5">HTH-type transcriptional regulator CmtR</fullName>
    </submittedName>
</protein>
<dbReference type="SMART" id="SM00418">
    <property type="entry name" value="HTH_ARSR"/>
    <property type="match status" value="1"/>
</dbReference>
<evidence type="ECO:0000256" key="1">
    <source>
        <dbReference type="ARBA" id="ARBA00023015"/>
    </source>
</evidence>
<proteinExistence type="predicted"/>
<evidence type="ECO:0000259" key="4">
    <source>
        <dbReference type="PROSITE" id="PS50987"/>
    </source>
</evidence>
<dbReference type="InterPro" id="IPR001845">
    <property type="entry name" value="HTH_ArsR_DNA-bd_dom"/>
</dbReference>